<feature type="transmembrane region" description="Helical" evidence="10">
    <location>
        <begin position="165"/>
        <end position="183"/>
    </location>
</feature>
<evidence type="ECO:0000259" key="11">
    <source>
        <dbReference type="PROSITE" id="PS50850"/>
    </source>
</evidence>
<name>A0A1L0AYZ9_9ASCO</name>
<dbReference type="VEuPathDB" id="FungiDB:HGUI_01562"/>
<keyword evidence="4 10" id="KW-0812">Transmembrane</keyword>
<feature type="transmembrane region" description="Helical" evidence="10">
    <location>
        <begin position="109"/>
        <end position="132"/>
    </location>
</feature>
<dbReference type="GO" id="GO:1904679">
    <property type="term" value="P:myo-inositol import across plasma membrane"/>
    <property type="evidence" value="ECO:0007669"/>
    <property type="project" value="TreeGrafter"/>
</dbReference>
<dbReference type="PROSITE" id="PS00217">
    <property type="entry name" value="SUGAR_TRANSPORT_2"/>
    <property type="match status" value="1"/>
</dbReference>
<organism evidence="12 13">
    <name type="scientific">Hanseniaspora guilliermondii</name>
    <dbReference type="NCBI Taxonomy" id="56406"/>
    <lineage>
        <taxon>Eukaryota</taxon>
        <taxon>Fungi</taxon>
        <taxon>Dikarya</taxon>
        <taxon>Ascomycota</taxon>
        <taxon>Saccharomycotina</taxon>
        <taxon>Saccharomycetes</taxon>
        <taxon>Saccharomycodales</taxon>
        <taxon>Saccharomycodaceae</taxon>
        <taxon>Hanseniaspora</taxon>
    </lineage>
</organism>
<proteinExistence type="inferred from homology"/>
<feature type="region of interest" description="Disordered" evidence="9">
    <location>
        <begin position="612"/>
        <end position="632"/>
    </location>
</feature>
<dbReference type="InterPro" id="IPR005829">
    <property type="entry name" value="Sugar_transporter_CS"/>
</dbReference>
<dbReference type="InterPro" id="IPR003663">
    <property type="entry name" value="Sugar/inositol_transpt"/>
</dbReference>
<feature type="transmembrane region" description="Helical" evidence="10">
    <location>
        <begin position="314"/>
        <end position="332"/>
    </location>
</feature>
<evidence type="ECO:0000313" key="13">
    <source>
        <dbReference type="Proteomes" id="UP000183365"/>
    </source>
</evidence>
<evidence type="ECO:0000256" key="7">
    <source>
        <dbReference type="ARBA" id="ARBA00049119"/>
    </source>
</evidence>
<dbReference type="GO" id="GO:0005366">
    <property type="term" value="F:myo-inositol:proton symporter activity"/>
    <property type="evidence" value="ECO:0007669"/>
    <property type="project" value="TreeGrafter"/>
</dbReference>
<evidence type="ECO:0000256" key="10">
    <source>
        <dbReference type="SAM" id="Phobius"/>
    </source>
</evidence>
<feature type="transmembrane region" description="Helical" evidence="10">
    <location>
        <begin position="63"/>
        <end position="81"/>
    </location>
</feature>
<evidence type="ECO:0000256" key="9">
    <source>
        <dbReference type="SAM" id="MobiDB-lite"/>
    </source>
</evidence>
<reference evidence="13" key="1">
    <citation type="submission" date="2016-11" db="EMBL/GenBank/DDBJ databases">
        <authorList>
            <person name="Guldener U."/>
        </authorList>
    </citation>
    <scope>NUCLEOTIDE SEQUENCE [LARGE SCALE GENOMIC DNA]</scope>
</reference>
<sequence>MDEASIMDSISDKNGNVVDLSNIHKSDKYPKEQITTKANYIHANDDEDDSSVMITFDTYSMSNFVVFLTFVASISGFMFGYDTGYISTALISMKKDLSNKELTYGDKELITSATSLGALITAVFAGTFADLFGRRPTIMFSNILFIVGAILQVCAHSIWQMIIGRFIMGFGVGIGSLISPLFISEIAPKNVRGRLTVINSLWLTGGQLIAYAIGAGIQHVENSWRIMVGISMIPATIQLLMFIKLPDTPRYYCMKNDTESAKKVLQKSYSNATDEIIDLKIKNLIELNNSIHGKTVYHKVFNTFKELHTVPSNLRALIIACALQGIQQFTGWNALMYFSGTIFESVGIKNSAAVSIIIAGTNFIFTTVAFIVIDKVGRRLILLIGIPCMALFLTTCAVAFHYIDLKFEGNDIIAGNGGFSAPGIIVIIAMIGFAASYAVGIGTVPWQQSELFPQNVRGVGTSLSTATNWAGSLVISSCFLTMLKSISPPGTFALFAALCVVSFVFVYYCYPELSNLELEEVQLVLTDGFKIKQSQELAKQRKSEHIKQKKLLQMMEFNNTQLEQIDTGLLEESSESASISKKLIEKKNNNNAQFTTADEFRSQQQALGNANVTVGTGERSGERNEDNFGSSEYRVSTYQGETILSDTEDD</sequence>
<protein>
    <submittedName>
        <fullName evidence="12">Related to Myo-inositol transporter 1</fullName>
    </submittedName>
</protein>
<feature type="domain" description="Major facilitator superfamily (MFS) profile" evidence="11">
    <location>
        <begin position="68"/>
        <end position="514"/>
    </location>
</feature>
<gene>
    <name evidence="12" type="ORF">HGUI_01562</name>
</gene>
<evidence type="ECO:0000256" key="8">
    <source>
        <dbReference type="RuleBase" id="RU003346"/>
    </source>
</evidence>
<dbReference type="EMBL" id="FQNF01000022">
    <property type="protein sequence ID" value="SGZ39362.1"/>
    <property type="molecule type" value="Genomic_DNA"/>
</dbReference>
<keyword evidence="13" id="KW-1185">Reference proteome</keyword>
<feature type="transmembrane region" description="Helical" evidence="10">
    <location>
        <begin position="352"/>
        <end position="373"/>
    </location>
</feature>
<evidence type="ECO:0000256" key="1">
    <source>
        <dbReference type="ARBA" id="ARBA00004141"/>
    </source>
</evidence>
<keyword evidence="5 10" id="KW-1133">Transmembrane helix</keyword>
<dbReference type="OrthoDB" id="3970701at2759"/>
<dbReference type="InterPro" id="IPR020846">
    <property type="entry name" value="MFS_dom"/>
</dbReference>
<dbReference type="SUPFAM" id="SSF103473">
    <property type="entry name" value="MFS general substrate transporter"/>
    <property type="match status" value="1"/>
</dbReference>
<dbReference type="PANTHER" id="PTHR48020">
    <property type="entry name" value="PROTON MYO-INOSITOL COTRANSPORTER"/>
    <property type="match status" value="1"/>
</dbReference>
<evidence type="ECO:0000256" key="2">
    <source>
        <dbReference type="ARBA" id="ARBA00010992"/>
    </source>
</evidence>
<dbReference type="InterPro" id="IPR050814">
    <property type="entry name" value="Myo-inositol_Transporter"/>
</dbReference>
<dbReference type="GO" id="GO:0016020">
    <property type="term" value="C:membrane"/>
    <property type="evidence" value="ECO:0007669"/>
    <property type="project" value="UniProtKB-SubCell"/>
</dbReference>
<dbReference type="NCBIfam" id="TIGR00879">
    <property type="entry name" value="SP"/>
    <property type="match status" value="1"/>
</dbReference>
<dbReference type="InterPro" id="IPR036259">
    <property type="entry name" value="MFS_trans_sf"/>
</dbReference>
<comment type="similarity">
    <text evidence="2 8">Belongs to the major facilitator superfamily. Sugar transporter (TC 2.A.1.1) family.</text>
</comment>
<evidence type="ECO:0000256" key="5">
    <source>
        <dbReference type="ARBA" id="ARBA00022989"/>
    </source>
</evidence>
<dbReference type="AlphaFoldDB" id="A0A1L0AYZ9"/>
<evidence type="ECO:0000256" key="3">
    <source>
        <dbReference type="ARBA" id="ARBA00022448"/>
    </source>
</evidence>
<evidence type="ECO:0000256" key="6">
    <source>
        <dbReference type="ARBA" id="ARBA00023136"/>
    </source>
</evidence>
<dbReference type="PRINTS" id="PR00171">
    <property type="entry name" value="SUGRTRNSPORT"/>
</dbReference>
<accession>A0A1L0AYZ9</accession>
<feature type="transmembrane region" description="Helical" evidence="10">
    <location>
        <begin position="195"/>
        <end position="217"/>
    </location>
</feature>
<feature type="transmembrane region" description="Helical" evidence="10">
    <location>
        <begin position="492"/>
        <end position="510"/>
    </location>
</feature>
<feature type="transmembrane region" description="Helical" evidence="10">
    <location>
        <begin position="139"/>
        <end position="159"/>
    </location>
</feature>
<evidence type="ECO:0000256" key="4">
    <source>
        <dbReference type="ARBA" id="ARBA00022692"/>
    </source>
</evidence>
<dbReference type="PROSITE" id="PS00216">
    <property type="entry name" value="SUGAR_TRANSPORT_1"/>
    <property type="match status" value="2"/>
</dbReference>
<dbReference type="PANTHER" id="PTHR48020:SF12">
    <property type="entry name" value="PROTON MYO-INOSITOL COTRANSPORTER"/>
    <property type="match status" value="1"/>
</dbReference>
<feature type="transmembrane region" description="Helical" evidence="10">
    <location>
        <begin position="223"/>
        <end position="245"/>
    </location>
</feature>
<evidence type="ECO:0000313" key="12">
    <source>
        <dbReference type="EMBL" id="SGZ39362.1"/>
    </source>
</evidence>
<feature type="transmembrane region" description="Helical" evidence="10">
    <location>
        <begin position="423"/>
        <end position="446"/>
    </location>
</feature>
<keyword evidence="6 10" id="KW-0472">Membrane</keyword>
<dbReference type="FunFam" id="1.20.1250.20:FF:000073">
    <property type="entry name" value="MFS myo-inositol transporter, putative"/>
    <property type="match status" value="1"/>
</dbReference>
<dbReference type="Pfam" id="PF00083">
    <property type="entry name" value="Sugar_tr"/>
    <property type="match status" value="1"/>
</dbReference>
<comment type="subcellular location">
    <subcellularLocation>
        <location evidence="1">Membrane</location>
        <topology evidence="1">Multi-pass membrane protein</topology>
    </subcellularLocation>
</comment>
<dbReference type="Proteomes" id="UP000183365">
    <property type="component" value="Unassembled WGS sequence"/>
</dbReference>
<dbReference type="CDD" id="cd17360">
    <property type="entry name" value="MFS_HMIT_like"/>
    <property type="match status" value="1"/>
</dbReference>
<dbReference type="PROSITE" id="PS50850">
    <property type="entry name" value="MFS"/>
    <property type="match status" value="1"/>
</dbReference>
<dbReference type="InterPro" id="IPR005828">
    <property type="entry name" value="MFS_sugar_transport-like"/>
</dbReference>
<keyword evidence="3 8" id="KW-0813">Transport</keyword>
<feature type="transmembrane region" description="Helical" evidence="10">
    <location>
        <begin position="380"/>
        <end position="403"/>
    </location>
</feature>
<comment type="catalytic activity">
    <reaction evidence="7">
        <text>myo-inositol(out) + H(+)(out) = myo-inositol(in) + H(+)(in)</text>
        <dbReference type="Rhea" id="RHEA:60364"/>
        <dbReference type="ChEBI" id="CHEBI:15378"/>
        <dbReference type="ChEBI" id="CHEBI:17268"/>
    </reaction>
</comment>
<dbReference type="Gene3D" id="1.20.1250.20">
    <property type="entry name" value="MFS general substrate transporter like domains"/>
    <property type="match status" value="1"/>
</dbReference>